<proteinExistence type="predicted"/>
<organism evidence="1 2">
    <name type="scientific">Oxynema aestuarii AP17</name>
    <dbReference type="NCBI Taxonomy" id="2064643"/>
    <lineage>
        <taxon>Bacteria</taxon>
        <taxon>Bacillati</taxon>
        <taxon>Cyanobacteriota</taxon>
        <taxon>Cyanophyceae</taxon>
        <taxon>Oscillatoriophycideae</taxon>
        <taxon>Oscillatoriales</taxon>
        <taxon>Oscillatoriaceae</taxon>
        <taxon>Oxynema</taxon>
        <taxon>Oxynema aestuarii</taxon>
    </lineage>
</organism>
<evidence type="ECO:0000313" key="2">
    <source>
        <dbReference type="Proteomes" id="UP000500857"/>
    </source>
</evidence>
<name>A0A6H1U1I2_9CYAN</name>
<gene>
    <name evidence="1" type="ORF">HCG48_13560</name>
</gene>
<dbReference type="AlphaFoldDB" id="A0A6H1U1I2"/>
<dbReference type="EMBL" id="CP051167">
    <property type="protein sequence ID" value="QIZ71479.1"/>
    <property type="molecule type" value="Genomic_DNA"/>
</dbReference>
<evidence type="ECO:0000313" key="1">
    <source>
        <dbReference type="EMBL" id="QIZ71479.1"/>
    </source>
</evidence>
<accession>A0A6H1U1I2</accession>
<dbReference type="KEGG" id="oxy:HCG48_13560"/>
<reference evidence="1 2" key="1">
    <citation type="submission" date="2020-04" db="EMBL/GenBank/DDBJ databases">
        <authorList>
            <person name="Basu S."/>
            <person name="Maruthanayagam V."/>
            <person name="Chakraborty S."/>
            <person name="Pramanik A."/>
            <person name="Mukherjee J."/>
            <person name="Brink B."/>
        </authorList>
    </citation>
    <scope>NUCLEOTIDE SEQUENCE [LARGE SCALE GENOMIC DNA]</scope>
    <source>
        <strain evidence="1 2">AP17</strain>
    </source>
</reference>
<keyword evidence="2" id="KW-1185">Reference proteome</keyword>
<sequence length="69" mass="7527">MLSFSLTGGVAIAQMGCYPPTSVLPARIWGTIRGHPEKDLEIWGTLEAMAIARTLVPACHRSTETPDFR</sequence>
<protein>
    <submittedName>
        <fullName evidence="1">Uncharacterized protein</fullName>
    </submittedName>
</protein>
<dbReference type="RefSeq" id="WP_168569631.1">
    <property type="nucleotide sequence ID" value="NZ_CP051167.1"/>
</dbReference>
<dbReference type="Proteomes" id="UP000500857">
    <property type="component" value="Chromosome"/>
</dbReference>